<dbReference type="EMBL" id="UINC01153866">
    <property type="protein sequence ID" value="SVD48819.1"/>
    <property type="molecule type" value="Genomic_DNA"/>
</dbReference>
<organism evidence="2">
    <name type="scientific">marine metagenome</name>
    <dbReference type="NCBI Taxonomy" id="408172"/>
    <lineage>
        <taxon>unclassified sequences</taxon>
        <taxon>metagenomes</taxon>
        <taxon>ecological metagenomes</taxon>
    </lineage>
</organism>
<dbReference type="AlphaFoldDB" id="A0A382VQI8"/>
<protein>
    <recommendedName>
        <fullName evidence="3">ABC transporter permease</fullName>
    </recommendedName>
</protein>
<proteinExistence type="predicted"/>
<sequence>VNLLRAALVPVLAVVLAITVGAIIIELSGLNAFEAYRALYDGALADRKGIGRTLEKATPLVMGGLAVAFAFKAGLFNIGGQGQLVIGA</sequence>
<evidence type="ECO:0000313" key="2">
    <source>
        <dbReference type="EMBL" id="SVD48819.1"/>
    </source>
</evidence>
<dbReference type="PANTHER" id="PTHR47089:SF1">
    <property type="entry name" value="GUANOSINE ABC TRANSPORTER PERMEASE PROTEIN NUPP"/>
    <property type="match status" value="1"/>
</dbReference>
<keyword evidence="1" id="KW-0472">Membrane</keyword>
<keyword evidence="1" id="KW-0812">Transmembrane</keyword>
<accession>A0A382VQI8</accession>
<gene>
    <name evidence="2" type="ORF">METZ01_LOCUS401673</name>
</gene>
<reference evidence="2" key="1">
    <citation type="submission" date="2018-05" db="EMBL/GenBank/DDBJ databases">
        <authorList>
            <person name="Lanie J.A."/>
            <person name="Ng W.-L."/>
            <person name="Kazmierczak K.M."/>
            <person name="Andrzejewski T.M."/>
            <person name="Davidsen T.M."/>
            <person name="Wayne K.J."/>
            <person name="Tettelin H."/>
            <person name="Glass J.I."/>
            <person name="Rusch D."/>
            <person name="Podicherti R."/>
            <person name="Tsui H.-C.T."/>
            <person name="Winkler M.E."/>
        </authorList>
    </citation>
    <scope>NUCLEOTIDE SEQUENCE</scope>
</reference>
<keyword evidence="1" id="KW-1133">Transmembrane helix</keyword>
<feature type="non-terminal residue" evidence="2">
    <location>
        <position position="88"/>
    </location>
</feature>
<name>A0A382VQI8_9ZZZZ</name>
<dbReference type="PANTHER" id="PTHR47089">
    <property type="entry name" value="ABC TRANSPORTER, PERMEASE PROTEIN"/>
    <property type="match status" value="1"/>
</dbReference>
<evidence type="ECO:0008006" key="3">
    <source>
        <dbReference type="Google" id="ProtNLM"/>
    </source>
</evidence>
<feature type="transmembrane region" description="Helical" evidence="1">
    <location>
        <begin position="6"/>
        <end position="27"/>
    </location>
</feature>
<evidence type="ECO:0000256" key="1">
    <source>
        <dbReference type="SAM" id="Phobius"/>
    </source>
</evidence>
<feature type="non-terminal residue" evidence="2">
    <location>
        <position position="1"/>
    </location>
</feature>